<dbReference type="Proteomes" id="UP000059188">
    <property type="component" value="Unassembled WGS sequence"/>
</dbReference>
<protein>
    <submittedName>
        <fullName evidence="1">Uncharacterized protein</fullName>
    </submittedName>
</protein>
<accession>A0A0B7FB84</accession>
<evidence type="ECO:0000313" key="2">
    <source>
        <dbReference type="Proteomes" id="UP000059188"/>
    </source>
</evidence>
<organism evidence="1 2">
    <name type="scientific">Thanatephorus cucumeris (strain AG1-IB / isolate 7/3/14)</name>
    <name type="common">Lettuce bottom rot fungus</name>
    <name type="synonym">Rhizoctonia solani</name>
    <dbReference type="NCBI Taxonomy" id="1108050"/>
    <lineage>
        <taxon>Eukaryota</taxon>
        <taxon>Fungi</taxon>
        <taxon>Dikarya</taxon>
        <taxon>Basidiomycota</taxon>
        <taxon>Agaricomycotina</taxon>
        <taxon>Agaricomycetes</taxon>
        <taxon>Cantharellales</taxon>
        <taxon>Ceratobasidiaceae</taxon>
        <taxon>Rhizoctonia</taxon>
        <taxon>Rhizoctonia solani AG-1</taxon>
    </lineage>
</organism>
<proteinExistence type="predicted"/>
<dbReference type="EMBL" id="LN679249">
    <property type="protein sequence ID" value="CEL54184.1"/>
    <property type="molecule type" value="Genomic_DNA"/>
</dbReference>
<gene>
    <name evidence="1" type="ORF">RSOLAG1IB_11582</name>
</gene>
<name>A0A0B7FB84_THACB</name>
<evidence type="ECO:0000313" key="1">
    <source>
        <dbReference type="EMBL" id="CEL54184.1"/>
    </source>
</evidence>
<reference evidence="1 2" key="1">
    <citation type="submission" date="2014-11" db="EMBL/GenBank/DDBJ databases">
        <authorList>
            <person name="Wibberg Daniel"/>
        </authorList>
    </citation>
    <scope>NUCLEOTIDE SEQUENCE [LARGE SCALE GENOMIC DNA]</scope>
    <source>
        <strain evidence="1">Rhizoctonia solani AG1-IB 7/3/14</strain>
    </source>
</reference>
<dbReference type="AlphaFoldDB" id="A0A0B7FB84"/>
<keyword evidence="2" id="KW-1185">Reference proteome</keyword>
<sequence>MSTNPPSKSPTYLPQCSALKQSLSVAQACLTFEWDSGRDLRERHSIMLAKETMKCEEPRICSPPTISG</sequence>